<proteinExistence type="predicted"/>
<dbReference type="EMBL" id="AP024597">
    <property type="protein sequence ID" value="BCU68845.1"/>
    <property type="molecule type" value="Genomic_DNA"/>
</dbReference>
<reference evidence="2 3" key="1">
    <citation type="submission" date="2021-04" db="EMBL/GenBank/DDBJ databases">
        <title>Complete genome sequence of Stygiolobus sp. KN-1.</title>
        <authorList>
            <person name="Nakamura K."/>
            <person name="Sakai H."/>
            <person name="Kurosawa N."/>
        </authorList>
    </citation>
    <scope>NUCLEOTIDE SEQUENCE [LARGE SCALE GENOMIC DNA]</scope>
    <source>
        <strain evidence="2 3">KN-1</strain>
    </source>
</reference>
<evidence type="ECO:0000313" key="2">
    <source>
        <dbReference type="EMBL" id="BCU68845.1"/>
    </source>
</evidence>
<dbReference type="KEGG" id="csty:KN1_01420"/>
<organism evidence="2 3">
    <name type="scientific">Stygiolobus caldivivus</name>
    <dbReference type="NCBI Taxonomy" id="2824673"/>
    <lineage>
        <taxon>Archaea</taxon>
        <taxon>Thermoproteota</taxon>
        <taxon>Thermoprotei</taxon>
        <taxon>Sulfolobales</taxon>
        <taxon>Sulfolobaceae</taxon>
        <taxon>Stygiolobus</taxon>
    </lineage>
</organism>
<protein>
    <submittedName>
        <fullName evidence="2">Uncharacterized protein</fullName>
    </submittedName>
</protein>
<feature type="transmembrane region" description="Helical" evidence="1">
    <location>
        <begin position="32"/>
        <end position="51"/>
    </location>
</feature>
<evidence type="ECO:0000313" key="3">
    <source>
        <dbReference type="Proteomes" id="UP000825123"/>
    </source>
</evidence>
<name>A0A8D5U3P5_9CREN</name>
<evidence type="ECO:0000256" key="1">
    <source>
        <dbReference type="SAM" id="Phobius"/>
    </source>
</evidence>
<keyword evidence="1" id="KW-0472">Membrane</keyword>
<dbReference type="AlphaFoldDB" id="A0A8D5U3P5"/>
<dbReference type="RefSeq" id="WP_221288754.1">
    <property type="nucleotide sequence ID" value="NZ_AP024597.1"/>
</dbReference>
<gene>
    <name evidence="2" type="ORF">KN1_01420</name>
</gene>
<dbReference type="GeneID" id="66161894"/>
<keyword evidence="1" id="KW-1133">Transmembrane helix</keyword>
<sequence>MPIKGTETDVVPINVKVYNGSMWVRNEYLVDVLRVVALIVLSLFFLGFKFLKLGVYRLQLLYYLLLFTPVTIFNEDTNIMDINKDEAGILDDKEEVYKTLREVFKS</sequence>
<keyword evidence="1" id="KW-0812">Transmembrane</keyword>
<accession>A0A8D5U3P5</accession>
<dbReference type="Proteomes" id="UP000825123">
    <property type="component" value="Chromosome"/>
</dbReference>
<keyword evidence="3" id="KW-1185">Reference proteome</keyword>